<evidence type="ECO:0000313" key="1">
    <source>
        <dbReference type="EMBL" id="KAJ8892222.1"/>
    </source>
</evidence>
<name>A0ABQ9I6W7_9NEOP</name>
<proteinExistence type="predicted"/>
<reference evidence="1 2" key="1">
    <citation type="submission" date="2023-02" db="EMBL/GenBank/DDBJ databases">
        <title>LHISI_Scaffold_Assembly.</title>
        <authorList>
            <person name="Stuart O.P."/>
            <person name="Cleave R."/>
            <person name="Magrath M.J.L."/>
            <person name="Mikheyev A.S."/>
        </authorList>
    </citation>
    <scope>NUCLEOTIDE SEQUENCE [LARGE SCALE GENOMIC DNA]</scope>
    <source>
        <strain evidence="1">Daus_M_001</strain>
        <tissue evidence="1">Leg muscle</tissue>
    </source>
</reference>
<accession>A0ABQ9I6W7</accession>
<evidence type="ECO:0000313" key="2">
    <source>
        <dbReference type="Proteomes" id="UP001159363"/>
    </source>
</evidence>
<organism evidence="1 2">
    <name type="scientific">Dryococelus australis</name>
    <dbReference type="NCBI Taxonomy" id="614101"/>
    <lineage>
        <taxon>Eukaryota</taxon>
        <taxon>Metazoa</taxon>
        <taxon>Ecdysozoa</taxon>
        <taxon>Arthropoda</taxon>
        <taxon>Hexapoda</taxon>
        <taxon>Insecta</taxon>
        <taxon>Pterygota</taxon>
        <taxon>Neoptera</taxon>
        <taxon>Polyneoptera</taxon>
        <taxon>Phasmatodea</taxon>
        <taxon>Verophasmatodea</taxon>
        <taxon>Anareolatae</taxon>
        <taxon>Phasmatidae</taxon>
        <taxon>Eurycanthinae</taxon>
        <taxon>Dryococelus</taxon>
    </lineage>
</organism>
<protein>
    <submittedName>
        <fullName evidence="1">Uncharacterized protein</fullName>
    </submittedName>
</protein>
<keyword evidence="2" id="KW-1185">Reference proteome</keyword>
<sequence length="172" mass="19890">MGETKCSYIINHGVAPYFDHILKELDDKMREEFGPEGKIHGNTGVCDLHVVHGAIKTGLYSFSWDLQTFLCDIYFIYNELPARHADFTSVTGRKVFPLKYCTTRWLENVPCLERALLLFDDSKKIMENSKAVKAKTVLNVRDQTKDKFMKCKLAFFKSLSNDCEPFLKKYQT</sequence>
<dbReference type="EMBL" id="JARBHB010000002">
    <property type="protein sequence ID" value="KAJ8892222.1"/>
    <property type="molecule type" value="Genomic_DNA"/>
</dbReference>
<dbReference type="Proteomes" id="UP001159363">
    <property type="component" value="Chromosome 2"/>
</dbReference>
<gene>
    <name evidence="1" type="ORF">PR048_004802</name>
</gene>
<comment type="caution">
    <text evidence="1">The sequence shown here is derived from an EMBL/GenBank/DDBJ whole genome shotgun (WGS) entry which is preliminary data.</text>
</comment>